<feature type="active site" evidence="5">
    <location>
        <position position="313"/>
    </location>
</feature>
<keyword evidence="2 6" id="KW-0645">Protease</keyword>
<dbReference type="InterPro" id="IPR001461">
    <property type="entry name" value="Aspartic_peptidase_A1"/>
</dbReference>
<evidence type="ECO:0000256" key="1">
    <source>
        <dbReference type="ARBA" id="ARBA00007447"/>
    </source>
</evidence>
<evidence type="ECO:0000256" key="2">
    <source>
        <dbReference type="ARBA" id="ARBA00022670"/>
    </source>
</evidence>
<dbReference type="HOGENOM" id="CLU_013253_0_3_1"/>
<keyword evidence="7" id="KW-0732">Signal</keyword>
<evidence type="ECO:0000256" key="7">
    <source>
        <dbReference type="SAM" id="SignalP"/>
    </source>
</evidence>
<keyword evidence="10" id="KW-1185">Reference proteome</keyword>
<protein>
    <recommendedName>
        <fullName evidence="8">Peptidase A1 domain-containing protein</fullName>
    </recommendedName>
</protein>
<evidence type="ECO:0000313" key="10">
    <source>
        <dbReference type="Proteomes" id="UP000039046"/>
    </source>
</evidence>
<dbReference type="PRINTS" id="PR00792">
    <property type="entry name" value="PEPSIN"/>
</dbReference>
<evidence type="ECO:0000259" key="8">
    <source>
        <dbReference type="PROSITE" id="PS51767"/>
    </source>
</evidence>
<dbReference type="AlphaFoldDB" id="A0A0A1SV67"/>
<dbReference type="Gene3D" id="2.40.70.10">
    <property type="entry name" value="Acid Proteases"/>
    <property type="match status" value="2"/>
</dbReference>
<dbReference type="Proteomes" id="UP000039046">
    <property type="component" value="Unassembled WGS sequence"/>
</dbReference>
<dbReference type="PANTHER" id="PTHR47966">
    <property type="entry name" value="BETA-SITE APP-CLEAVING ENZYME, ISOFORM A-RELATED"/>
    <property type="match status" value="1"/>
</dbReference>
<feature type="active site" evidence="5">
    <location>
        <position position="128"/>
    </location>
</feature>
<sequence length="426" mass="46201">MRSSAAFLTCMVAAATAAPALESGLPTEIVANGKSFRLQQTRNERFKARDAVHEFYMAHSKYGKAIPAALKATIQQRPSLNNKFSIYGDGTVSKGSVTASPVQPAYDSEYIIPVQVGTPPQTLPMNLDTGSADFWVFSTTTYAMEIQHQKLYSPNASLTSQVMPGESWKVLYGDGSGASGIVYKDKVSVAGLEVATQAVQVAVDVSPDISKDSASSGILGMASGRANTVRPHIQLTFLDNIMEKLQQPVFTANLQKGAPGSYDFGYIDHKAYTGKIKYSQISLGSPFWQVYLTGYAVGDLQTYNSTRFPAIVDTGTSLLMLPEDIVKSYYGKVPDSYLDPKIEMMMIPCNATLPDLTFGIDEYRGRIPGHFMNYAQNEDGHCYGGLQSSEGLPFGVIGDILIKSQYVVFNRGDLTVGFANKKTPLA</sequence>
<dbReference type="InterPro" id="IPR034163">
    <property type="entry name" value="Aspergillopepsin-like_cat_dom"/>
</dbReference>
<name>A0A0A1SV67_9HYPO</name>
<organism evidence="9 10">
    <name type="scientific">[Torrubiella] hemipterigena</name>
    <dbReference type="NCBI Taxonomy" id="1531966"/>
    <lineage>
        <taxon>Eukaryota</taxon>
        <taxon>Fungi</taxon>
        <taxon>Dikarya</taxon>
        <taxon>Ascomycota</taxon>
        <taxon>Pezizomycotina</taxon>
        <taxon>Sordariomycetes</taxon>
        <taxon>Hypocreomycetidae</taxon>
        <taxon>Hypocreales</taxon>
        <taxon>Clavicipitaceae</taxon>
        <taxon>Clavicipitaceae incertae sedis</taxon>
        <taxon>'Torrubiella' clade</taxon>
    </lineage>
</organism>
<dbReference type="PROSITE" id="PS00141">
    <property type="entry name" value="ASP_PROTEASE"/>
    <property type="match status" value="1"/>
</dbReference>
<dbReference type="InterPro" id="IPR021109">
    <property type="entry name" value="Peptidase_aspartic_dom_sf"/>
</dbReference>
<dbReference type="InterPro" id="IPR001969">
    <property type="entry name" value="Aspartic_peptidase_AS"/>
</dbReference>
<dbReference type="FunFam" id="2.40.70.10:FF:000026">
    <property type="entry name" value="Endothiapepsin"/>
    <property type="match status" value="1"/>
</dbReference>
<accession>A0A0A1SV67</accession>
<dbReference type="PANTHER" id="PTHR47966:SF2">
    <property type="entry name" value="ASPERGILLOPEPSIN-1-RELATED"/>
    <property type="match status" value="1"/>
</dbReference>
<evidence type="ECO:0000256" key="6">
    <source>
        <dbReference type="RuleBase" id="RU000454"/>
    </source>
</evidence>
<comment type="similarity">
    <text evidence="1 6">Belongs to the peptidase A1 family.</text>
</comment>
<keyword evidence="3 6" id="KW-0064">Aspartyl protease</keyword>
<evidence type="ECO:0000313" key="9">
    <source>
        <dbReference type="EMBL" id="CEJ82121.1"/>
    </source>
</evidence>
<dbReference type="SUPFAM" id="SSF50630">
    <property type="entry name" value="Acid proteases"/>
    <property type="match status" value="1"/>
</dbReference>
<evidence type="ECO:0000256" key="3">
    <source>
        <dbReference type="ARBA" id="ARBA00022750"/>
    </source>
</evidence>
<dbReference type="CDD" id="cd06097">
    <property type="entry name" value="Aspergillopepsin_like"/>
    <property type="match status" value="1"/>
</dbReference>
<feature type="signal peptide" evidence="7">
    <location>
        <begin position="1"/>
        <end position="17"/>
    </location>
</feature>
<dbReference type="GO" id="GO:0006508">
    <property type="term" value="P:proteolysis"/>
    <property type="evidence" value="ECO:0007669"/>
    <property type="project" value="UniProtKB-KW"/>
</dbReference>
<dbReference type="OrthoDB" id="2747330at2759"/>
<dbReference type="GO" id="GO:0004190">
    <property type="term" value="F:aspartic-type endopeptidase activity"/>
    <property type="evidence" value="ECO:0007669"/>
    <property type="project" value="UniProtKB-KW"/>
</dbReference>
<proteinExistence type="inferred from homology"/>
<feature type="chain" id="PRO_5001978985" description="Peptidase A1 domain-containing protein" evidence="7">
    <location>
        <begin position="18"/>
        <end position="426"/>
    </location>
</feature>
<gene>
    <name evidence="9" type="ORF">VHEMI02207</name>
</gene>
<dbReference type="Pfam" id="PF00026">
    <property type="entry name" value="Asp"/>
    <property type="match status" value="1"/>
</dbReference>
<keyword evidence="4 6" id="KW-0378">Hydrolase</keyword>
<dbReference type="STRING" id="1531966.A0A0A1SV67"/>
<feature type="domain" description="Peptidase A1" evidence="8">
    <location>
        <begin position="110"/>
        <end position="419"/>
    </location>
</feature>
<evidence type="ECO:0000256" key="5">
    <source>
        <dbReference type="PIRSR" id="PIRSR601461-1"/>
    </source>
</evidence>
<dbReference type="EMBL" id="CDHN01000001">
    <property type="protein sequence ID" value="CEJ82121.1"/>
    <property type="molecule type" value="Genomic_DNA"/>
</dbReference>
<reference evidence="9 10" key="1">
    <citation type="journal article" date="2015" name="Genome Announc.">
        <title>Draft Genome Sequence and Gene Annotation of the Entomopathogenic Fungus Verticillium hemipterigenum.</title>
        <authorList>
            <person name="Horn F."/>
            <person name="Habel A."/>
            <person name="Scharf D.H."/>
            <person name="Dworschak J."/>
            <person name="Brakhage A.A."/>
            <person name="Guthke R."/>
            <person name="Hertweck C."/>
            <person name="Linde J."/>
        </authorList>
    </citation>
    <scope>NUCLEOTIDE SEQUENCE [LARGE SCALE GENOMIC DNA]</scope>
</reference>
<dbReference type="InterPro" id="IPR033121">
    <property type="entry name" value="PEPTIDASE_A1"/>
</dbReference>
<dbReference type="PROSITE" id="PS51767">
    <property type="entry name" value="PEPTIDASE_A1"/>
    <property type="match status" value="1"/>
</dbReference>
<evidence type="ECO:0000256" key="4">
    <source>
        <dbReference type="ARBA" id="ARBA00022801"/>
    </source>
</evidence>